<reference evidence="3 4" key="1">
    <citation type="journal article" date="2013" name="ISME J.">
        <title>By their genes ye shall know them: genomic signatures of predatory bacteria.</title>
        <authorList>
            <person name="Pasternak Z."/>
            <person name="Pietrokovski S."/>
            <person name="Rotem O."/>
            <person name="Gophna U."/>
            <person name="Lurie-Weinberger M.N."/>
            <person name="Jurkevitch E."/>
        </authorList>
    </citation>
    <scope>NUCLEOTIDE SEQUENCE [LARGE SCALE GENOMIC DNA]</scope>
    <source>
        <strain evidence="3 4">JSS</strain>
    </source>
</reference>
<feature type="signal peptide" evidence="1">
    <location>
        <begin position="1"/>
        <end position="17"/>
    </location>
</feature>
<dbReference type="AlphaFoldDB" id="M4VD31"/>
<dbReference type="STRING" id="1184267.A11Q_1725"/>
<evidence type="ECO:0000313" key="4">
    <source>
        <dbReference type="Proteomes" id="UP000012040"/>
    </source>
</evidence>
<dbReference type="SUPFAM" id="SSF55008">
    <property type="entry name" value="HMA, heavy metal-associated domain"/>
    <property type="match status" value="1"/>
</dbReference>
<keyword evidence="1" id="KW-0732">Signal</keyword>
<dbReference type="Gene3D" id="3.30.70.100">
    <property type="match status" value="1"/>
</dbReference>
<feature type="domain" description="HMA" evidence="2">
    <location>
        <begin position="27"/>
        <end position="94"/>
    </location>
</feature>
<dbReference type="eggNOG" id="COG2608">
    <property type="taxonomic scope" value="Bacteria"/>
</dbReference>
<dbReference type="CDD" id="cd00371">
    <property type="entry name" value="HMA"/>
    <property type="match status" value="1"/>
</dbReference>
<proteinExistence type="predicted"/>
<dbReference type="PATRIC" id="fig|1184267.3.peg.1746"/>
<gene>
    <name evidence="3" type="ORF">A11Q_1725</name>
</gene>
<accession>M4VD31</accession>
<evidence type="ECO:0000313" key="3">
    <source>
        <dbReference type="EMBL" id="AGH95941.1"/>
    </source>
</evidence>
<dbReference type="GO" id="GO:0046872">
    <property type="term" value="F:metal ion binding"/>
    <property type="evidence" value="ECO:0007669"/>
    <property type="project" value="InterPro"/>
</dbReference>
<dbReference type="Proteomes" id="UP000012040">
    <property type="component" value="Chromosome"/>
</dbReference>
<dbReference type="EMBL" id="CP003537">
    <property type="protein sequence ID" value="AGH95941.1"/>
    <property type="molecule type" value="Genomic_DNA"/>
</dbReference>
<dbReference type="RefSeq" id="WP_015470431.1">
    <property type="nucleotide sequence ID" value="NC_020813.1"/>
</dbReference>
<evidence type="ECO:0000256" key="1">
    <source>
        <dbReference type="SAM" id="SignalP"/>
    </source>
</evidence>
<sequence>MKKIITIALLFSSVAFAQANAPIDSARIKTVGVNGMVCAFCAQGIEKKFKSQSEVEDIEVSLEKKFVKIKFKEGKSLSEDKITELLKDSGYEAVFKE</sequence>
<dbReference type="OrthoDB" id="5513217at2"/>
<keyword evidence="4" id="KW-1185">Reference proteome</keyword>
<organism evidence="3 4">
    <name type="scientific">Pseudobdellovibrio exovorus JSS</name>
    <dbReference type="NCBI Taxonomy" id="1184267"/>
    <lineage>
        <taxon>Bacteria</taxon>
        <taxon>Pseudomonadati</taxon>
        <taxon>Bdellovibrionota</taxon>
        <taxon>Bdellovibrionia</taxon>
        <taxon>Bdellovibrionales</taxon>
        <taxon>Pseudobdellovibrionaceae</taxon>
        <taxon>Pseudobdellovibrio</taxon>
    </lineage>
</organism>
<protein>
    <recommendedName>
        <fullName evidence="2">HMA domain-containing protein</fullName>
    </recommendedName>
</protein>
<dbReference type="Pfam" id="PF00403">
    <property type="entry name" value="HMA"/>
    <property type="match status" value="1"/>
</dbReference>
<dbReference type="KEGG" id="bex:A11Q_1725"/>
<dbReference type="InterPro" id="IPR036163">
    <property type="entry name" value="HMA_dom_sf"/>
</dbReference>
<dbReference type="InterPro" id="IPR006121">
    <property type="entry name" value="HMA_dom"/>
</dbReference>
<evidence type="ECO:0000259" key="2">
    <source>
        <dbReference type="PROSITE" id="PS50846"/>
    </source>
</evidence>
<dbReference type="PROSITE" id="PS50846">
    <property type="entry name" value="HMA_2"/>
    <property type="match status" value="1"/>
</dbReference>
<dbReference type="HOGENOM" id="CLU_134973_2_0_7"/>
<feature type="chain" id="PRO_5004060599" description="HMA domain-containing protein" evidence="1">
    <location>
        <begin position="18"/>
        <end position="97"/>
    </location>
</feature>
<name>M4VD31_9BACT</name>